<evidence type="ECO:0000313" key="3">
    <source>
        <dbReference type="EMBL" id="QDV39375.1"/>
    </source>
</evidence>
<feature type="compositionally biased region" description="Basic and acidic residues" evidence="1">
    <location>
        <begin position="20"/>
        <end position="29"/>
    </location>
</feature>
<dbReference type="OrthoDB" id="9783459at2"/>
<reference evidence="3 4" key="1">
    <citation type="submission" date="2019-02" db="EMBL/GenBank/DDBJ databases">
        <title>Deep-cultivation of Planctomycetes and their phenomic and genomic characterization uncovers novel biology.</title>
        <authorList>
            <person name="Wiegand S."/>
            <person name="Jogler M."/>
            <person name="Boedeker C."/>
            <person name="Pinto D."/>
            <person name="Vollmers J."/>
            <person name="Rivas-Marin E."/>
            <person name="Kohn T."/>
            <person name="Peeters S.H."/>
            <person name="Heuer A."/>
            <person name="Rast P."/>
            <person name="Oberbeckmann S."/>
            <person name="Bunk B."/>
            <person name="Jeske O."/>
            <person name="Meyerdierks A."/>
            <person name="Storesund J.E."/>
            <person name="Kallscheuer N."/>
            <person name="Luecker S."/>
            <person name="Lage O.M."/>
            <person name="Pohl T."/>
            <person name="Merkel B.J."/>
            <person name="Hornburger P."/>
            <person name="Mueller R.-W."/>
            <person name="Bruemmer F."/>
            <person name="Labrenz M."/>
            <person name="Spormann A.M."/>
            <person name="Op den Camp H."/>
            <person name="Overmann J."/>
            <person name="Amann R."/>
            <person name="Jetten M.S.M."/>
            <person name="Mascher T."/>
            <person name="Medema M.H."/>
            <person name="Devos D.P."/>
            <person name="Kaster A.-K."/>
            <person name="Ovreas L."/>
            <person name="Rohde M."/>
            <person name="Galperin M.Y."/>
            <person name="Jogler C."/>
        </authorList>
    </citation>
    <scope>NUCLEOTIDE SEQUENCE [LARGE SCALE GENOMIC DNA]</scope>
    <source>
        <strain evidence="3 4">ElP</strain>
        <plasmid evidence="4">pelp_2</plasmid>
    </source>
</reference>
<dbReference type="KEGG" id="tpla:ElP_73410"/>
<evidence type="ECO:0000313" key="4">
    <source>
        <dbReference type="Proteomes" id="UP000317835"/>
    </source>
</evidence>
<accession>A0A518HEU9</accession>
<name>A0A518HEU9_9BACT</name>
<dbReference type="SMART" id="SM01126">
    <property type="entry name" value="DDE_Tnp_IS1595"/>
    <property type="match status" value="1"/>
</dbReference>
<geneLocation type="plasmid" evidence="4">
    <name>pelp_2</name>
</geneLocation>
<dbReference type="Proteomes" id="UP000317835">
    <property type="component" value="Plasmid pElP_2"/>
</dbReference>
<evidence type="ECO:0000259" key="2">
    <source>
        <dbReference type="SMART" id="SM01126"/>
    </source>
</evidence>
<dbReference type="EMBL" id="CP036428">
    <property type="protein sequence ID" value="QDV39375.1"/>
    <property type="molecule type" value="Genomic_DNA"/>
</dbReference>
<dbReference type="Pfam" id="PF12762">
    <property type="entry name" value="DDE_Tnp_IS1595"/>
    <property type="match status" value="1"/>
</dbReference>
<sequence>MTPWSRPTRWIRTRGKKGIPHRDPADPPRRRANRRRGHGTFADDRPPIAGVVGRRSGEFRSEVLGHANAAELEEVIDCATLEGTVVDSDEWKGYNGLPRMGRVRVTVDHWGPKSTWARDDDGDGVREVHCDTQEGIWTHVRDFLRRFYGVSEWYLARYQAVFQWGFEIKSVTDEFLRVLLGRPPSMDSAP</sequence>
<dbReference type="InterPro" id="IPR024445">
    <property type="entry name" value="Tnp_ISXO2-like"/>
</dbReference>
<dbReference type="AlphaFoldDB" id="A0A518HEU9"/>
<evidence type="ECO:0000256" key="1">
    <source>
        <dbReference type="SAM" id="MobiDB-lite"/>
    </source>
</evidence>
<keyword evidence="3" id="KW-0614">Plasmid</keyword>
<keyword evidence="4" id="KW-1185">Reference proteome</keyword>
<gene>
    <name evidence="3" type="ORF">ElP_73410</name>
</gene>
<feature type="compositionally biased region" description="Basic residues" evidence="1">
    <location>
        <begin position="9"/>
        <end position="19"/>
    </location>
</feature>
<feature type="region of interest" description="Disordered" evidence="1">
    <location>
        <begin position="1"/>
        <end position="48"/>
    </location>
</feature>
<proteinExistence type="predicted"/>
<feature type="domain" description="ISXO2-like transposase" evidence="2">
    <location>
        <begin position="12"/>
        <end position="167"/>
    </location>
</feature>
<organism evidence="3 4">
    <name type="scientific">Tautonia plasticadhaerens</name>
    <dbReference type="NCBI Taxonomy" id="2527974"/>
    <lineage>
        <taxon>Bacteria</taxon>
        <taxon>Pseudomonadati</taxon>
        <taxon>Planctomycetota</taxon>
        <taxon>Planctomycetia</taxon>
        <taxon>Isosphaerales</taxon>
        <taxon>Isosphaeraceae</taxon>
        <taxon>Tautonia</taxon>
    </lineage>
</organism>
<protein>
    <submittedName>
        <fullName evidence="3">ISXO2-like transposase domain protein</fullName>
    </submittedName>
</protein>